<dbReference type="Pfam" id="PF01037">
    <property type="entry name" value="AsnC_trans_reg"/>
    <property type="match status" value="1"/>
</dbReference>
<dbReference type="Pfam" id="PF13404">
    <property type="entry name" value="HTH_AsnC-type"/>
    <property type="match status" value="1"/>
</dbReference>
<accession>A0ABP6WF66</accession>
<reference evidence="6" key="1">
    <citation type="journal article" date="2019" name="Int. J. Syst. Evol. Microbiol.">
        <title>The Global Catalogue of Microorganisms (GCM) 10K type strain sequencing project: providing services to taxonomists for standard genome sequencing and annotation.</title>
        <authorList>
            <consortium name="The Broad Institute Genomics Platform"/>
            <consortium name="The Broad Institute Genome Sequencing Center for Infectious Disease"/>
            <person name="Wu L."/>
            <person name="Ma J."/>
        </authorList>
    </citation>
    <scope>NUCLEOTIDE SEQUENCE [LARGE SCALE GENOMIC DNA]</scope>
    <source>
        <strain evidence="6">JCM 16898</strain>
    </source>
</reference>
<evidence type="ECO:0000313" key="5">
    <source>
        <dbReference type="EMBL" id="GAA3549240.1"/>
    </source>
</evidence>
<dbReference type="SUPFAM" id="SSF46785">
    <property type="entry name" value="Winged helix' DNA-binding domain"/>
    <property type="match status" value="1"/>
</dbReference>
<evidence type="ECO:0000256" key="3">
    <source>
        <dbReference type="ARBA" id="ARBA00023163"/>
    </source>
</evidence>
<gene>
    <name evidence="5" type="ORF">GCM10022222_36080</name>
</gene>
<dbReference type="Proteomes" id="UP001500689">
    <property type="component" value="Unassembled WGS sequence"/>
</dbReference>
<dbReference type="InterPro" id="IPR019887">
    <property type="entry name" value="Tscrpt_reg_AsnC/Lrp_C"/>
</dbReference>
<protein>
    <submittedName>
        <fullName evidence="5">Lrp/AsnC family transcriptional regulator</fullName>
    </submittedName>
</protein>
<dbReference type="PANTHER" id="PTHR30154">
    <property type="entry name" value="LEUCINE-RESPONSIVE REGULATORY PROTEIN"/>
    <property type="match status" value="1"/>
</dbReference>
<keyword evidence="1" id="KW-0805">Transcription regulation</keyword>
<proteinExistence type="predicted"/>
<dbReference type="Gene3D" id="3.30.70.920">
    <property type="match status" value="1"/>
</dbReference>
<dbReference type="PROSITE" id="PS50956">
    <property type="entry name" value="HTH_ASNC_2"/>
    <property type="match status" value="1"/>
</dbReference>
<dbReference type="SMART" id="SM00344">
    <property type="entry name" value="HTH_ASNC"/>
    <property type="match status" value="1"/>
</dbReference>
<evidence type="ECO:0000256" key="1">
    <source>
        <dbReference type="ARBA" id="ARBA00023015"/>
    </source>
</evidence>
<dbReference type="EMBL" id="BAAAZN010000007">
    <property type="protein sequence ID" value="GAA3549240.1"/>
    <property type="molecule type" value="Genomic_DNA"/>
</dbReference>
<keyword evidence="2" id="KW-0238">DNA-binding</keyword>
<name>A0ABP6WF66_9PSEU</name>
<feature type="domain" description="HTH asnC-type" evidence="4">
    <location>
        <begin position="2"/>
        <end position="63"/>
    </location>
</feature>
<dbReference type="InterPro" id="IPR011008">
    <property type="entry name" value="Dimeric_a/b-barrel"/>
</dbReference>
<dbReference type="InterPro" id="IPR000485">
    <property type="entry name" value="AsnC-type_HTH_dom"/>
</dbReference>
<dbReference type="InterPro" id="IPR036390">
    <property type="entry name" value="WH_DNA-bd_sf"/>
</dbReference>
<evidence type="ECO:0000313" key="6">
    <source>
        <dbReference type="Proteomes" id="UP001500689"/>
    </source>
</evidence>
<evidence type="ECO:0000259" key="4">
    <source>
        <dbReference type="PROSITE" id="PS50956"/>
    </source>
</evidence>
<dbReference type="InterPro" id="IPR036388">
    <property type="entry name" value="WH-like_DNA-bd_sf"/>
</dbReference>
<comment type="caution">
    <text evidence="5">The sequence shown here is derived from an EMBL/GenBank/DDBJ whole genome shotgun (WGS) entry which is preliminary data.</text>
</comment>
<keyword evidence="6" id="KW-1185">Reference proteome</keyword>
<evidence type="ECO:0000256" key="2">
    <source>
        <dbReference type="ARBA" id="ARBA00023125"/>
    </source>
</evidence>
<dbReference type="SUPFAM" id="SSF54909">
    <property type="entry name" value="Dimeric alpha+beta barrel"/>
    <property type="match status" value="1"/>
</dbReference>
<dbReference type="PANTHER" id="PTHR30154:SF54">
    <property type="entry name" value="POSSIBLE TRANSCRIPTIONAL REGULATORY PROTEIN (PROBABLY LRP_ASNC-FAMILY)"/>
    <property type="match status" value="1"/>
</dbReference>
<dbReference type="PRINTS" id="PR00033">
    <property type="entry name" value="HTHASNC"/>
</dbReference>
<sequence length="163" mass="18327">MLDELDSAIVRHLQEDARQTNRDVARKVGVAPSTCLERTRLLRERGVLRGYHADVDLPSLGRGVQAMVSAQVRPLSRAVIDAFQRSMVELPEVLSVYVAAGSDDFLIHVAVRDNEHLHAFLTDRLALRKEVVGFRSSIIFRHFRKTTVEELPEPITRGGGRHP</sequence>
<dbReference type="InterPro" id="IPR019888">
    <property type="entry name" value="Tscrpt_reg_AsnC-like"/>
</dbReference>
<dbReference type="Gene3D" id="1.10.10.10">
    <property type="entry name" value="Winged helix-like DNA-binding domain superfamily/Winged helix DNA-binding domain"/>
    <property type="match status" value="1"/>
</dbReference>
<keyword evidence="3" id="KW-0804">Transcription</keyword>
<organism evidence="5 6">
    <name type="scientific">Amycolatopsis ultiminotia</name>
    <dbReference type="NCBI Taxonomy" id="543629"/>
    <lineage>
        <taxon>Bacteria</taxon>
        <taxon>Bacillati</taxon>
        <taxon>Actinomycetota</taxon>
        <taxon>Actinomycetes</taxon>
        <taxon>Pseudonocardiales</taxon>
        <taxon>Pseudonocardiaceae</taxon>
        <taxon>Amycolatopsis</taxon>
    </lineage>
</organism>